<dbReference type="Gene3D" id="2.120.10.10">
    <property type="match status" value="1"/>
</dbReference>
<evidence type="ECO:0000313" key="6">
    <source>
        <dbReference type="Proteomes" id="UP000190657"/>
    </source>
</evidence>
<name>A0A1T4LAD6_9FIRM</name>
<evidence type="ECO:0000259" key="4">
    <source>
        <dbReference type="Pfam" id="PF13088"/>
    </source>
</evidence>
<gene>
    <name evidence="5" type="ORF">SAMN02745114_00814</name>
</gene>
<dbReference type="EMBL" id="FUWW01000007">
    <property type="protein sequence ID" value="SJZ51580.1"/>
    <property type="molecule type" value="Genomic_DNA"/>
</dbReference>
<dbReference type="InterPro" id="IPR011040">
    <property type="entry name" value="Sialidase"/>
</dbReference>
<dbReference type="InterPro" id="IPR036278">
    <property type="entry name" value="Sialidase_sf"/>
</dbReference>
<dbReference type="PANTHER" id="PTHR10628">
    <property type="entry name" value="SIALIDASE"/>
    <property type="match status" value="1"/>
</dbReference>
<dbReference type="SUPFAM" id="SSF50939">
    <property type="entry name" value="Sialidases"/>
    <property type="match status" value="1"/>
</dbReference>
<dbReference type="EC" id="3.2.1.18" evidence="3"/>
<dbReference type="STRING" id="290054.SAMN02745114_00814"/>
<reference evidence="5 6" key="1">
    <citation type="submission" date="2017-02" db="EMBL/GenBank/DDBJ databases">
        <authorList>
            <person name="Peterson S.W."/>
        </authorList>
    </citation>
    <scope>NUCLEOTIDE SEQUENCE [LARGE SCALE GENOMIC DNA]</scope>
    <source>
        <strain evidence="5 6">ATCC 51222</strain>
    </source>
</reference>
<dbReference type="AlphaFoldDB" id="A0A1T4LAD6"/>
<dbReference type="GO" id="GO:0004308">
    <property type="term" value="F:exo-alpha-sialidase activity"/>
    <property type="evidence" value="ECO:0007669"/>
    <property type="project" value="UniProtKB-EC"/>
</dbReference>
<sequence length="497" mass="54338">MNKKLVKKICLSVLGVAILALAITAIVFFAKLSDSSPLEIADKPSENITADQPFVQGVSGGSENFRIPAIITLDSGRLVAAVDARYDQTQDGGGLDTVVAYSDDNGKTWNSYTANFLGDNGNKYSTESTAFIDPELLTDGKNVWMMTTFYSGGVALSDYTGLKAAVDKPAFDDDGMLLLSKNHGLSYKYKVDVENFENGYSSILSIDGEDTGYKIDEYYFLYDENSEKIGNIFYIKSKSVFSVVQTTFLYMTKSVDGGASFGAPRLINVKNADEPFYGAAPGRGLVASDGTMILSAYFANIKKGLQFSSFIYSNDGGETWQRSDNLPFNEQCEYSGENQIVELPNGNLRCFFRNNSNRITYVDAVKKDGKYTWGEIVITDIESTSSCMLSAVSVAKDGKNYILVSCPTGTETDDKGETKHARTDGKIFAFALDEAGNMTLANTTSVKKDAFLYSCMTVTKDGNIAMLYESEVGEITFATYQLSDLSLIDVQFKSSYN</sequence>
<dbReference type="CDD" id="cd15482">
    <property type="entry name" value="Sialidase_non-viral"/>
    <property type="match status" value="1"/>
</dbReference>
<dbReference type="RefSeq" id="WP_078768303.1">
    <property type="nucleotide sequence ID" value="NZ_FUWW01000007.1"/>
</dbReference>
<dbReference type="GO" id="GO:0005737">
    <property type="term" value="C:cytoplasm"/>
    <property type="evidence" value="ECO:0007669"/>
    <property type="project" value="TreeGrafter"/>
</dbReference>
<dbReference type="GO" id="GO:0016020">
    <property type="term" value="C:membrane"/>
    <property type="evidence" value="ECO:0007669"/>
    <property type="project" value="TreeGrafter"/>
</dbReference>
<dbReference type="Proteomes" id="UP000190657">
    <property type="component" value="Unassembled WGS sequence"/>
</dbReference>
<dbReference type="Gene3D" id="2.40.220.10">
    <property type="entry name" value="Intramolecular Trans-sialidase, Domain 3"/>
    <property type="match status" value="1"/>
</dbReference>
<evidence type="ECO:0000256" key="3">
    <source>
        <dbReference type="ARBA" id="ARBA00012733"/>
    </source>
</evidence>
<organism evidence="5 6">
    <name type="scientific">Eubacterium coprostanoligenes</name>
    <dbReference type="NCBI Taxonomy" id="290054"/>
    <lineage>
        <taxon>Bacteria</taxon>
        <taxon>Bacillati</taxon>
        <taxon>Bacillota</taxon>
        <taxon>Clostridia</taxon>
        <taxon>Eubacteriales</taxon>
        <taxon>Eubacteriaceae</taxon>
        <taxon>Eubacterium</taxon>
    </lineage>
</organism>
<accession>A0A1T4LAD6</accession>
<dbReference type="OrthoDB" id="7294637at2"/>
<dbReference type="InterPro" id="IPR023364">
    <property type="entry name" value="Trans_sialidase_dom3"/>
</dbReference>
<dbReference type="GO" id="GO:0006689">
    <property type="term" value="P:ganglioside catabolic process"/>
    <property type="evidence" value="ECO:0007669"/>
    <property type="project" value="TreeGrafter"/>
</dbReference>
<dbReference type="GO" id="GO:0009313">
    <property type="term" value="P:oligosaccharide catabolic process"/>
    <property type="evidence" value="ECO:0007669"/>
    <property type="project" value="TreeGrafter"/>
</dbReference>
<evidence type="ECO:0000256" key="1">
    <source>
        <dbReference type="ARBA" id="ARBA00000427"/>
    </source>
</evidence>
<protein>
    <recommendedName>
        <fullName evidence="3">exo-alpha-sialidase</fullName>
        <ecNumber evidence="3">3.2.1.18</ecNumber>
    </recommendedName>
</protein>
<proteinExistence type="inferred from homology"/>
<feature type="domain" description="Sialidase" evidence="4">
    <location>
        <begin position="236"/>
        <end position="406"/>
    </location>
</feature>
<keyword evidence="6" id="KW-1185">Reference proteome</keyword>
<dbReference type="InterPro" id="IPR026856">
    <property type="entry name" value="Sialidase_fam"/>
</dbReference>
<evidence type="ECO:0000256" key="2">
    <source>
        <dbReference type="ARBA" id="ARBA00009348"/>
    </source>
</evidence>
<comment type="catalytic activity">
    <reaction evidence="1">
        <text>Hydrolysis of alpha-(2-&gt;3)-, alpha-(2-&gt;6)-, alpha-(2-&gt;8)- glycosidic linkages of terminal sialic acid residues in oligosaccharides, glycoproteins, glycolipids, colominic acid and synthetic substrates.</text>
        <dbReference type="EC" id="3.2.1.18"/>
    </reaction>
</comment>
<dbReference type="Pfam" id="PF13088">
    <property type="entry name" value="BNR_2"/>
    <property type="match status" value="1"/>
</dbReference>
<evidence type="ECO:0000313" key="5">
    <source>
        <dbReference type="EMBL" id="SJZ51580.1"/>
    </source>
</evidence>
<dbReference type="PANTHER" id="PTHR10628:SF30">
    <property type="entry name" value="EXO-ALPHA-SIALIDASE"/>
    <property type="match status" value="1"/>
</dbReference>
<comment type="similarity">
    <text evidence="2">Belongs to the glycosyl hydrolase 33 family.</text>
</comment>